<reference evidence="2" key="1">
    <citation type="submission" date="2022-06" db="EMBL/GenBank/DDBJ databases">
        <authorList>
            <person name="Berger JAMES D."/>
            <person name="Berger JAMES D."/>
        </authorList>
    </citation>
    <scope>NUCLEOTIDE SEQUENCE [LARGE SCALE GENOMIC DNA]</scope>
</reference>
<dbReference type="Proteomes" id="UP000050795">
    <property type="component" value="Unassembled WGS sequence"/>
</dbReference>
<feature type="region of interest" description="Disordered" evidence="1">
    <location>
        <begin position="283"/>
        <end position="308"/>
    </location>
</feature>
<accession>A0AA85IS43</accession>
<name>A0AA85IS43_TRIRE</name>
<reference evidence="3 4" key="2">
    <citation type="submission" date="2023-11" db="UniProtKB">
        <authorList>
            <consortium name="WormBaseParasite"/>
        </authorList>
    </citation>
    <scope>IDENTIFICATION</scope>
</reference>
<protein>
    <submittedName>
        <fullName evidence="3 4">C1q domain-containing protein</fullName>
    </submittedName>
</protein>
<evidence type="ECO:0000256" key="1">
    <source>
        <dbReference type="SAM" id="MobiDB-lite"/>
    </source>
</evidence>
<evidence type="ECO:0000313" key="4">
    <source>
        <dbReference type="WBParaSite" id="TREG1_10840.3"/>
    </source>
</evidence>
<feature type="compositionally biased region" description="Low complexity" evidence="1">
    <location>
        <begin position="283"/>
        <end position="293"/>
    </location>
</feature>
<proteinExistence type="predicted"/>
<dbReference type="WBParaSite" id="TREG1_10840.3">
    <property type="protein sequence ID" value="TREG1_10840.3"/>
    <property type="gene ID" value="TREG1_10840"/>
</dbReference>
<sequence>MASNCTSTGDVHPNKLIVKVWETFANAASSLCQLYKGKIDRCTDIQSLRETLSSVERFYQASQKSLETSLSYGKSVGSKYLRLHLRDLAYRNVQTAVAHNGLEVYVPLESLLIRNQERYNGASNLPRKRPNHCGYCPRRSKRIALHHCDHRRSQCRRSKKKASPFPVSSTISTDKCLCNVVEDLSGNDTVGHGDIIGSINCNSEAFSPTMGSLPNHPTVSKLVLDGLSQGRKRRRLFPPSYQTGSCNHNGDNYNESIDHDPFDDFQDAVQVINLLDPLSRFSVNSNSSGSLKSQCKRQRIGTPTSPQN</sequence>
<evidence type="ECO:0000313" key="3">
    <source>
        <dbReference type="WBParaSite" id="TREG1_10840.2"/>
    </source>
</evidence>
<dbReference type="WBParaSite" id="TREG1_10840.2">
    <property type="protein sequence ID" value="TREG1_10840.2"/>
    <property type="gene ID" value="TREG1_10840"/>
</dbReference>
<organism evidence="2 4">
    <name type="scientific">Trichobilharzia regenti</name>
    <name type="common">Nasal bird schistosome</name>
    <dbReference type="NCBI Taxonomy" id="157069"/>
    <lineage>
        <taxon>Eukaryota</taxon>
        <taxon>Metazoa</taxon>
        <taxon>Spiralia</taxon>
        <taxon>Lophotrochozoa</taxon>
        <taxon>Platyhelminthes</taxon>
        <taxon>Trematoda</taxon>
        <taxon>Digenea</taxon>
        <taxon>Strigeidida</taxon>
        <taxon>Schistosomatoidea</taxon>
        <taxon>Schistosomatidae</taxon>
        <taxon>Trichobilharzia</taxon>
    </lineage>
</organism>
<dbReference type="AlphaFoldDB" id="A0AA85IS43"/>
<evidence type="ECO:0000313" key="2">
    <source>
        <dbReference type="Proteomes" id="UP000050795"/>
    </source>
</evidence>
<keyword evidence="2" id="KW-1185">Reference proteome</keyword>